<comment type="caution">
    <text evidence="2">The sequence shown here is derived from an EMBL/GenBank/DDBJ whole genome shotgun (WGS) entry which is preliminary data.</text>
</comment>
<keyword evidence="1" id="KW-0812">Transmembrane</keyword>
<evidence type="ECO:0000313" key="3">
    <source>
        <dbReference type="Proteomes" id="UP001438112"/>
    </source>
</evidence>
<evidence type="ECO:0000313" key="2">
    <source>
        <dbReference type="EMBL" id="GAA6114051.1"/>
    </source>
</evidence>
<protein>
    <recommendedName>
        <fullName evidence="4">Type II secretion system protein</fullName>
    </recommendedName>
</protein>
<proteinExistence type="predicted"/>
<dbReference type="EMBL" id="BAABVV010000026">
    <property type="protein sequence ID" value="GAA6114051.1"/>
    <property type="molecule type" value="Genomic_DNA"/>
</dbReference>
<evidence type="ECO:0000256" key="1">
    <source>
        <dbReference type="SAM" id="Phobius"/>
    </source>
</evidence>
<feature type="transmembrane region" description="Helical" evidence="1">
    <location>
        <begin position="7"/>
        <end position="27"/>
    </location>
</feature>
<keyword evidence="3" id="KW-1185">Reference proteome</keyword>
<sequence length="61" mass="7247">MKNRKHGFLIIDAMIALLIISTSIIIFSDFNKTMNKNLEIRKKTLIKKRMNYEQQKGLYDD</sequence>
<accession>A0ABP9ZGY1</accession>
<keyword evidence="1" id="KW-0472">Membrane</keyword>
<keyword evidence="1" id="KW-1133">Transmembrane helix</keyword>
<reference evidence="2 3" key="1">
    <citation type="submission" date="2024-03" db="EMBL/GenBank/DDBJ databases">
        <title>Inconsistent identification of Apilactobacillus kunkeei-related strains obtained by well-developed overall genome related indices.</title>
        <authorList>
            <person name="Maeno S."/>
            <person name="Endo A."/>
        </authorList>
    </citation>
    <scope>NUCLEOTIDE SEQUENCE [LARGE SCALE GENOMIC DNA]</scope>
    <source>
        <strain evidence="2 3">20H-10</strain>
    </source>
</reference>
<organism evidence="2 3">
    <name type="scientific">Apilactobacillus apinorum</name>
    <dbReference type="NCBI Taxonomy" id="1218495"/>
    <lineage>
        <taxon>Bacteria</taxon>
        <taxon>Bacillati</taxon>
        <taxon>Bacillota</taxon>
        <taxon>Bacilli</taxon>
        <taxon>Lactobacillales</taxon>
        <taxon>Lactobacillaceae</taxon>
        <taxon>Apilactobacillus</taxon>
    </lineage>
</organism>
<dbReference type="Proteomes" id="UP001438112">
    <property type="component" value="Unassembled WGS sequence"/>
</dbReference>
<gene>
    <name evidence="2" type="ORF">AP20H10_04140</name>
</gene>
<evidence type="ECO:0008006" key="4">
    <source>
        <dbReference type="Google" id="ProtNLM"/>
    </source>
</evidence>
<name>A0ABP9ZGY1_9LACO</name>